<evidence type="ECO:0000313" key="4">
    <source>
        <dbReference type="Proteomes" id="UP001287356"/>
    </source>
</evidence>
<feature type="domain" description="HNH nuclease" evidence="2">
    <location>
        <begin position="141"/>
        <end position="210"/>
    </location>
</feature>
<dbReference type="Proteomes" id="UP001287356">
    <property type="component" value="Unassembled WGS sequence"/>
</dbReference>
<accession>A0AAE0JSW5</accession>
<proteinExistence type="predicted"/>
<feature type="compositionally biased region" description="Acidic residues" evidence="1">
    <location>
        <begin position="322"/>
        <end position="331"/>
    </location>
</feature>
<dbReference type="EMBL" id="JAULSN010000014">
    <property type="protein sequence ID" value="KAK3360897.1"/>
    <property type="molecule type" value="Genomic_DNA"/>
</dbReference>
<gene>
    <name evidence="3" type="ORF">B0T24DRAFT_692953</name>
</gene>
<evidence type="ECO:0000259" key="2">
    <source>
        <dbReference type="Pfam" id="PF13391"/>
    </source>
</evidence>
<dbReference type="Pfam" id="PF13391">
    <property type="entry name" value="HNH_2"/>
    <property type="match status" value="1"/>
</dbReference>
<name>A0AAE0JSW5_9PEZI</name>
<dbReference type="AlphaFoldDB" id="A0AAE0JSW5"/>
<keyword evidence="4" id="KW-1185">Reference proteome</keyword>
<dbReference type="InterPro" id="IPR003615">
    <property type="entry name" value="HNH_nuc"/>
</dbReference>
<feature type="region of interest" description="Disordered" evidence="1">
    <location>
        <begin position="304"/>
        <end position="331"/>
    </location>
</feature>
<protein>
    <recommendedName>
        <fullName evidence="2">HNH nuclease domain-containing protein</fullName>
    </recommendedName>
</protein>
<comment type="caution">
    <text evidence="3">The sequence shown here is derived from an EMBL/GenBank/DDBJ whole genome shotgun (WGS) entry which is preliminary data.</text>
</comment>
<reference evidence="3" key="2">
    <citation type="submission" date="2023-06" db="EMBL/GenBank/DDBJ databases">
        <authorList>
            <consortium name="Lawrence Berkeley National Laboratory"/>
            <person name="Haridas S."/>
            <person name="Hensen N."/>
            <person name="Bonometti L."/>
            <person name="Westerberg I."/>
            <person name="Brannstrom I.O."/>
            <person name="Guillou S."/>
            <person name="Cros-Aarteil S."/>
            <person name="Calhoun S."/>
            <person name="Kuo A."/>
            <person name="Mondo S."/>
            <person name="Pangilinan J."/>
            <person name="Riley R."/>
            <person name="Labutti K."/>
            <person name="Andreopoulos B."/>
            <person name="Lipzen A."/>
            <person name="Chen C."/>
            <person name="Yanf M."/>
            <person name="Daum C."/>
            <person name="Ng V."/>
            <person name="Clum A."/>
            <person name="Steindorff A."/>
            <person name="Ohm R."/>
            <person name="Martin F."/>
            <person name="Silar P."/>
            <person name="Natvig D."/>
            <person name="Lalanne C."/>
            <person name="Gautier V."/>
            <person name="Ament-Velasquez S.L."/>
            <person name="Kruys A."/>
            <person name="Hutchinson M.I."/>
            <person name="Powell A.J."/>
            <person name="Barry K."/>
            <person name="Miller A.N."/>
            <person name="Grigoriev I.V."/>
            <person name="Debuchy R."/>
            <person name="Gladieux P."/>
            <person name="Thoren M.H."/>
            <person name="Johannesson H."/>
        </authorList>
    </citation>
    <scope>NUCLEOTIDE SEQUENCE</scope>
    <source>
        <strain evidence="3">CBS 958.72</strain>
    </source>
</reference>
<evidence type="ECO:0000313" key="3">
    <source>
        <dbReference type="EMBL" id="KAK3360897.1"/>
    </source>
</evidence>
<evidence type="ECO:0000256" key="1">
    <source>
        <dbReference type="SAM" id="MobiDB-lite"/>
    </source>
</evidence>
<organism evidence="3 4">
    <name type="scientific">Lasiosphaeria ovina</name>
    <dbReference type="NCBI Taxonomy" id="92902"/>
    <lineage>
        <taxon>Eukaryota</taxon>
        <taxon>Fungi</taxon>
        <taxon>Dikarya</taxon>
        <taxon>Ascomycota</taxon>
        <taxon>Pezizomycotina</taxon>
        <taxon>Sordariomycetes</taxon>
        <taxon>Sordariomycetidae</taxon>
        <taxon>Sordariales</taxon>
        <taxon>Lasiosphaeriaceae</taxon>
        <taxon>Lasiosphaeria</taxon>
    </lineage>
</organism>
<reference evidence="3" key="1">
    <citation type="journal article" date="2023" name="Mol. Phylogenet. Evol.">
        <title>Genome-scale phylogeny and comparative genomics of the fungal order Sordariales.</title>
        <authorList>
            <person name="Hensen N."/>
            <person name="Bonometti L."/>
            <person name="Westerberg I."/>
            <person name="Brannstrom I.O."/>
            <person name="Guillou S."/>
            <person name="Cros-Aarteil S."/>
            <person name="Calhoun S."/>
            <person name="Haridas S."/>
            <person name="Kuo A."/>
            <person name="Mondo S."/>
            <person name="Pangilinan J."/>
            <person name="Riley R."/>
            <person name="LaButti K."/>
            <person name="Andreopoulos B."/>
            <person name="Lipzen A."/>
            <person name="Chen C."/>
            <person name="Yan M."/>
            <person name="Daum C."/>
            <person name="Ng V."/>
            <person name="Clum A."/>
            <person name="Steindorff A."/>
            <person name="Ohm R.A."/>
            <person name="Martin F."/>
            <person name="Silar P."/>
            <person name="Natvig D.O."/>
            <person name="Lalanne C."/>
            <person name="Gautier V."/>
            <person name="Ament-Velasquez S.L."/>
            <person name="Kruys A."/>
            <person name="Hutchinson M.I."/>
            <person name="Powell A.J."/>
            <person name="Barry K."/>
            <person name="Miller A.N."/>
            <person name="Grigoriev I.V."/>
            <person name="Debuchy R."/>
            <person name="Gladieux P."/>
            <person name="Hiltunen Thoren M."/>
            <person name="Johannesson H."/>
        </authorList>
    </citation>
    <scope>NUCLEOTIDE SEQUENCE</scope>
    <source>
        <strain evidence="3">CBS 958.72</strain>
    </source>
</reference>
<sequence length="331" mass="37410">MATTAPLQAQRLPPVRELELRIRKQIEFYHPGYDSNSNLLLTLPRVDPTPSGPGYGVHHRTALLACQIIAGNAFDNSYLSLDRAGQRRVQVSPDGILTDEGYYFICFYPIAASFRDWEFPHGRIPDWWPLVNAGPDTTMYCGITNGRHSVEQAHLVPQEEYRWYQDNDMQQYGASGLNHVDDRAVDDRANLIPLRRDVHCFFNAQWFAIVPKIVTTNSSPQPSLQYVTHIITNAAADIISNNAGELWHTYQNTVVESLSHVHHAYLFARFAWAILSQAELFVTAAPNRHVIRISTDADGKIGYTTEYMTSPPNTKKRKAEDAPEDEDSVAE</sequence>